<dbReference type="Gene3D" id="3.30.300.20">
    <property type="match status" value="1"/>
</dbReference>
<dbReference type="SUPFAM" id="SSF89919">
    <property type="entry name" value="Ribosome-binding factor A, RbfA"/>
    <property type="match status" value="1"/>
</dbReference>
<dbReference type="HAMAP" id="MF_00003">
    <property type="entry name" value="RbfA"/>
    <property type="match status" value="1"/>
</dbReference>
<comment type="caution">
    <text evidence="3">The sequence shown here is derived from an EMBL/GenBank/DDBJ whole genome shotgun (WGS) entry which is preliminary data.</text>
</comment>
<dbReference type="InterPro" id="IPR015946">
    <property type="entry name" value="KH_dom-like_a/b"/>
</dbReference>
<dbReference type="GO" id="GO:0030490">
    <property type="term" value="P:maturation of SSU-rRNA"/>
    <property type="evidence" value="ECO:0007669"/>
    <property type="project" value="UniProtKB-UniRule"/>
</dbReference>
<dbReference type="Pfam" id="PF02033">
    <property type="entry name" value="RBFA"/>
    <property type="match status" value="1"/>
</dbReference>
<reference evidence="4" key="1">
    <citation type="submission" date="2017-03" db="EMBL/GenBank/DDBJ databases">
        <title>Novel pathways for hydrocarbon cycling and metabolic interdependencies in hydrothermal sediment communities.</title>
        <authorList>
            <person name="Dombrowski N."/>
            <person name="Seitz K."/>
            <person name="Teske A."/>
            <person name="Baker B."/>
        </authorList>
    </citation>
    <scope>NUCLEOTIDE SEQUENCE [LARGE SCALE GENOMIC DNA]</scope>
</reference>
<dbReference type="PANTHER" id="PTHR33515">
    <property type="entry name" value="RIBOSOME-BINDING FACTOR A, CHLOROPLASTIC-RELATED"/>
    <property type="match status" value="1"/>
</dbReference>
<dbReference type="AlphaFoldDB" id="A0A1W9S0G1"/>
<comment type="subunit">
    <text evidence="2">Monomer. Binds 30S ribosomal subunits, but not 50S ribosomal subunits or 70S ribosomes.</text>
</comment>
<evidence type="ECO:0000256" key="1">
    <source>
        <dbReference type="ARBA" id="ARBA00022517"/>
    </source>
</evidence>
<dbReference type="Proteomes" id="UP000192611">
    <property type="component" value="Unassembled WGS sequence"/>
</dbReference>
<dbReference type="NCBIfam" id="TIGR00082">
    <property type="entry name" value="rbfA"/>
    <property type="match status" value="1"/>
</dbReference>
<name>A0A1W9S0G1_9BACT</name>
<comment type="subcellular location">
    <subcellularLocation>
        <location evidence="2">Cytoplasm</location>
    </subcellularLocation>
</comment>
<dbReference type="GO" id="GO:0005829">
    <property type="term" value="C:cytosol"/>
    <property type="evidence" value="ECO:0007669"/>
    <property type="project" value="TreeGrafter"/>
</dbReference>
<gene>
    <name evidence="2" type="primary">rbfA</name>
    <name evidence="3" type="ORF">B6D57_03730</name>
</gene>
<accession>A0A1W9S0G1</accession>
<keyword evidence="2" id="KW-0963">Cytoplasm</keyword>
<dbReference type="GO" id="GO:0043024">
    <property type="term" value="F:ribosomal small subunit binding"/>
    <property type="evidence" value="ECO:0007669"/>
    <property type="project" value="TreeGrafter"/>
</dbReference>
<protein>
    <recommendedName>
        <fullName evidence="2">Ribosome-binding factor A</fullName>
    </recommendedName>
</protein>
<keyword evidence="1 2" id="KW-0690">Ribosome biogenesis</keyword>
<organism evidence="3 4">
    <name type="scientific">Candidatus Coatesbacteria bacterium 4484_99</name>
    <dbReference type="NCBI Taxonomy" id="1970774"/>
    <lineage>
        <taxon>Bacteria</taxon>
        <taxon>Candidatus Coatesiibacteriota</taxon>
    </lineage>
</organism>
<comment type="similarity">
    <text evidence="2">Belongs to the RbfA family.</text>
</comment>
<evidence type="ECO:0000313" key="4">
    <source>
        <dbReference type="Proteomes" id="UP000192611"/>
    </source>
</evidence>
<dbReference type="PANTHER" id="PTHR33515:SF1">
    <property type="entry name" value="RIBOSOME-BINDING FACTOR A, CHLOROPLASTIC-RELATED"/>
    <property type="match status" value="1"/>
</dbReference>
<evidence type="ECO:0000313" key="3">
    <source>
        <dbReference type="EMBL" id="OQX90329.1"/>
    </source>
</evidence>
<dbReference type="InterPro" id="IPR000238">
    <property type="entry name" value="RbfA"/>
</dbReference>
<evidence type="ECO:0000256" key="2">
    <source>
        <dbReference type="HAMAP-Rule" id="MF_00003"/>
    </source>
</evidence>
<sequence length="120" mass="13928">MTEEDALRIRKIESLIQDEVSMILETKISDEKIGMVTITRVKMTKDLKFANVYFTALGSEEERESSLKALTRASSRIQRFLGDNIRLKYTPVLRFFRDKGAESGFRVINILNDLRRKGRL</sequence>
<dbReference type="PROSITE" id="PS01319">
    <property type="entry name" value="RBFA"/>
    <property type="match status" value="1"/>
</dbReference>
<dbReference type="InterPro" id="IPR023799">
    <property type="entry name" value="RbfA_dom_sf"/>
</dbReference>
<dbReference type="EMBL" id="NATQ01000069">
    <property type="protein sequence ID" value="OQX90329.1"/>
    <property type="molecule type" value="Genomic_DNA"/>
</dbReference>
<dbReference type="InterPro" id="IPR020053">
    <property type="entry name" value="Ribosome-bd_factorA_CS"/>
</dbReference>
<proteinExistence type="inferred from homology"/>
<comment type="function">
    <text evidence="2">One of several proteins that assist in the late maturation steps of the functional core of the 30S ribosomal subunit. Associates with free 30S ribosomal subunits (but not with 30S subunits that are part of 70S ribosomes or polysomes). Required for efficient processing of 16S rRNA. May interact with the 5'-terminal helix region of 16S rRNA.</text>
</comment>